<dbReference type="Proteomes" id="UP000724584">
    <property type="component" value="Unassembled WGS sequence"/>
</dbReference>
<name>A0ACB7PCS8_9PEZI</name>
<proteinExistence type="predicted"/>
<sequence>MPPRTFALDLGSRCSSYVCKSCLDSLRPLNATYRPWLARPSSSRSVARRAQPPPRAPRQDEGAPNPAELQRILTEEFERGPEPPSSGSTGLDVKFFDQEASGRIRRLRDDDEFGEVAGGLDSEIETAISGLEKDMINTLKMLQRMEKQGGKSGQERADELRRQFKKTIRVQYKGKMGPEAEAYGMMRIPGSSGWRQRHVHNLNVFLARDSVVKGGIPRPRDLADCWKYYSAARKSLSLAWDKVPQEVWNFLWMTLSWEGEGVENPNRMQHIYILARDMQAAGVPLRESQQLLAIEAMFIEGWEEEAIEAWKKGVVTLGSKPETFKKYWELGVRMYCLYGDTERAQRAADTLLKSSQPPEPRILLPITRALAATKSTLEQAWETYTQMRTLLGETMTIEDYDEVVAVFLTSDCVEYALQVFVDMMFSGAIDVRGKTKLPLAVGNHFFIGKWLKRLIGAGDLEGAYKVVVYVQDKGITPAPIQLNGLIGAWLRSGSAENVEKAEALAWSMIQVRLDYVKLRQQEDVIKFQTVPGPSITELAAAERPEFICRTRATAETFSILAENYCSRRLHSRLQELFEVLQQAKIGPTSFLMNQVIRSYSQNGEAAEAVNLYRAMTEEQHIRPDGHTFLTLFNTLSVNRLIQRDPDLAKQDITTARAFFRDMVRAEWTFDSPDIFAQLPRTVLFSLLKAKDFRGMIVAARAMQALFAFHPPEALLIEMASGAGSLQVKTKSNMARLVGGRRTIETLMKKHRMELIRRGHPGVEMTEAEKIDELRDVLEKLILLRAGAQNMDPEEGRPLLEEAAEEMGVYDIVVKKDADEIARHSKLDKQMAGLGLGVV</sequence>
<accession>A0ACB7PCS8</accession>
<comment type="caution">
    <text evidence="1">The sequence shown here is derived from an EMBL/GenBank/DDBJ whole genome shotgun (WGS) entry which is preliminary data.</text>
</comment>
<organism evidence="1 2">
    <name type="scientific">Chaetomium tenue</name>
    <dbReference type="NCBI Taxonomy" id="1854479"/>
    <lineage>
        <taxon>Eukaryota</taxon>
        <taxon>Fungi</taxon>
        <taxon>Dikarya</taxon>
        <taxon>Ascomycota</taxon>
        <taxon>Pezizomycotina</taxon>
        <taxon>Sordariomycetes</taxon>
        <taxon>Sordariomycetidae</taxon>
        <taxon>Sordariales</taxon>
        <taxon>Chaetomiaceae</taxon>
        <taxon>Chaetomium</taxon>
    </lineage>
</organism>
<evidence type="ECO:0000313" key="2">
    <source>
        <dbReference type="Proteomes" id="UP000724584"/>
    </source>
</evidence>
<reference evidence="1 2" key="1">
    <citation type="journal article" date="2021" name="Nat. Commun.">
        <title>Genetic determinants of endophytism in the Arabidopsis root mycobiome.</title>
        <authorList>
            <person name="Mesny F."/>
            <person name="Miyauchi S."/>
            <person name="Thiergart T."/>
            <person name="Pickel B."/>
            <person name="Atanasova L."/>
            <person name="Karlsson M."/>
            <person name="Huettel B."/>
            <person name="Barry K.W."/>
            <person name="Haridas S."/>
            <person name="Chen C."/>
            <person name="Bauer D."/>
            <person name="Andreopoulos W."/>
            <person name="Pangilinan J."/>
            <person name="LaButti K."/>
            <person name="Riley R."/>
            <person name="Lipzen A."/>
            <person name="Clum A."/>
            <person name="Drula E."/>
            <person name="Henrissat B."/>
            <person name="Kohler A."/>
            <person name="Grigoriev I.V."/>
            <person name="Martin F.M."/>
            <person name="Hacquard S."/>
        </authorList>
    </citation>
    <scope>NUCLEOTIDE SEQUENCE [LARGE SCALE GENOMIC DNA]</scope>
    <source>
        <strain evidence="1 2">MPI-SDFR-AT-0079</strain>
    </source>
</reference>
<dbReference type="EMBL" id="JAGIZQ010000003">
    <property type="protein sequence ID" value="KAH6636641.1"/>
    <property type="molecule type" value="Genomic_DNA"/>
</dbReference>
<evidence type="ECO:0000313" key="1">
    <source>
        <dbReference type="EMBL" id="KAH6636641.1"/>
    </source>
</evidence>
<protein>
    <submittedName>
        <fullName evidence="1">Uncharacterized protein</fullName>
    </submittedName>
</protein>
<keyword evidence="2" id="KW-1185">Reference proteome</keyword>
<gene>
    <name evidence="1" type="ORF">F5144DRAFT_568166</name>
</gene>